<accession>A0ABD1Y3P0</accession>
<gene>
    <name evidence="2" type="ORF">R1flu_001579</name>
</gene>
<keyword evidence="3" id="KW-1185">Reference proteome</keyword>
<dbReference type="EMBL" id="JBHFFA010000006">
    <property type="protein sequence ID" value="KAL2621374.1"/>
    <property type="molecule type" value="Genomic_DNA"/>
</dbReference>
<dbReference type="Proteomes" id="UP001605036">
    <property type="component" value="Unassembled WGS sequence"/>
</dbReference>
<protein>
    <submittedName>
        <fullName evidence="2">Uncharacterized protein</fullName>
    </submittedName>
</protein>
<proteinExistence type="predicted"/>
<sequence length="118" mass="13432">MFEAEGAIPGVWSCLQWQTGRGNELSSLVDHESCQSKKSPLLLAFSWFEKARKLWSLGGLALEEDRIDRHRTRWLFAENAGRHNQMNPHGTDATRKGLSKTGNKLGASRWSLHNRFPE</sequence>
<evidence type="ECO:0000313" key="2">
    <source>
        <dbReference type="EMBL" id="KAL2621374.1"/>
    </source>
</evidence>
<evidence type="ECO:0000256" key="1">
    <source>
        <dbReference type="SAM" id="MobiDB-lite"/>
    </source>
</evidence>
<evidence type="ECO:0000313" key="3">
    <source>
        <dbReference type="Proteomes" id="UP001605036"/>
    </source>
</evidence>
<feature type="region of interest" description="Disordered" evidence="1">
    <location>
        <begin position="80"/>
        <end position="118"/>
    </location>
</feature>
<dbReference type="AlphaFoldDB" id="A0ABD1Y3P0"/>
<organism evidence="2 3">
    <name type="scientific">Riccia fluitans</name>
    <dbReference type="NCBI Taxonomy" id="41844"/>
    <lineage>
        <taxon>Eukaryota</taxon>
        <taxon>Viridiplantae</taxon>
        <taxon>Streptophyta</taxon>
        <taxon>Embryophyta</taxon>
        <taxon>Marchantiophyta</taxon>
        <taxon>Marchantiopsida</taxon>
        <taxon>Marchantiidae</taxon>
        <taxon>Marchantiales</taxon>
        <taxon>Ricciaceae</taxon>
        <taxon>Riccia</taxon>
    </lineage>
</organism>
<name>A0ABD1Y3P0_9MARC</name>
<comment type="caution">
    <text evidence="2">The sequence shown here is derived from an EMBL/GenBank/DDBJ whole genome shotgun (WGS) entry which is preliminary data.</text>
</comment>
<reference evidence="2 3" key="1">
    <citation type="submission" date="2024-09" db="EMBL/GenBank/DDBJ databases">
        <title>Chromosome-scale assembly of Riccia fluitans.</title>
        <authorList>
            <person name="Paukszto L."/>
            <person name="Sawicki J."/>
            <person name="Karawczyk K."/>
            <person name="Piernik-Szablinska J."/>
            <person name="Szczecinska M."/>
            <person name="Mazdziarz M."/>
        </authorList>
    </citation>
    <scope>NUCLEOTIDE SEQUENCE [LARGE SCALE GENOMIC DNA]</scope>
    <source>
        <strain evidence="2">Rf_01</strain>
        <tissue evidence="2">Aerial parts of the thallus</tissue>
    </source>
</reference>